<sequence length="351" mass="38528">MQALKNHRLALTRTRGRYGKSKPLSHARPPVLACLCLCHAESVRTTQGHSGPLFPTVTEWSLRFLPSCVAAKLRPMDDDGREPDNLSDRHAKTEKTLDPVESLRLNLPCYLPTVYGLRSHGSRSSKFGLLPPTQLSITNTTPRRAPFASHAIPLRVPADRLDLPVGTACLHLKLLGALQTSDGPSFGAKSQRLPEPHHSTVRPWCPARNLLNSTLALVFAFAICLGPHLCRRRAKSPSVFVSIIIKRTQSECDVAHEVQRQSSAESAWRIPNAVLVAKDVVISIITKGFQPVFLRRINHAAGVWSSASVSQDDFSSYFVSTARNIRLVKLSLSVGSSNIRKICSVYAVAVT</sequence>
<dbReference type="EMBL" id="MOPA01000008">
    <property type="protein sequence ID" value="KAK1533474.1"/>
    <property type="molecule type" value="Genomic_DNA"/>
</dbReference>
<comment type="caution">
    <text evidence="2">The sequence shown here is derived from an EMBL/GenBank/DDBJ whole genome shotgun (WGS) entry which is preliminary data.</text>
</comment>
<evidence type="ECO:0000256" key="1">
    <source>
        <dbReference type="SAM" id="MobiDB-lite"/>
    </source>
</evidence>
<evidence type="ECO:0000313" key="3">
    <source>
        <dbReference type="Proteomes" id="UP001241169"/>
    </source>
</evidence>
<organism evidence="2 3">
    <name type="scientific">Colletotrichum paranaense</name>
    <dbReference type="NCBI Taxonomy" id="1914294"/>
    <lineage>
        <taxon>Eukaryota</taxon>
        <taxon>Fungi</taxon>
        <taxon>Dikarya</taxon>
        <taxon>Ascomycota</taxon>
        <taxon>Pezizomycotina</taxon>
        <taxon>Sordariomycetes</taxon>
        <taxon>Hypocreomycetidae</taxon>
        <taxon>Glomerellales</taxon>
        <taxon>Glomerellaceae</taxon>
        <taxon>Colletotrichum</taxon>
        <taxon>Colletotrichum acutatum species complex</taxon>
    </lineage>
</organism>
<dbReference type="GeneID" id="85378343"/>
<dbReference type="RefSeq" id="XP_060346626.1">
    <property type="nucleotide sequence ID" value="XM_060494444.1"/>
</dbReference>
<evidence type="ECO:0000313" key="2">
    <source>
        <dbReference type="EMBL" id="KAK1533474.1"/>
    </source>
</evidence>
<dbReference type="Proteomes" id="UP001241169">
    <property type="component" value="Unassembled WGS sequence"/>
</dbReference>
<name>A0ABQ9SDA2_9PEZI</name>
<reference evidence="2 3" key="1">
    <citation type="submission" date="2016-10" db="EMBL/GenBank/DDBJ databases">
        <title>The genome sequence of Colletotrichum fioriniae PJ7.</title>
        <authorList>
            <person name="Baroncelli R."/>
        </authorList>
    </citation>
    <scope>NUCLEOTIDE SEQUENCE [LARGE SCALE GENOMIC DNA]</scope>
    <source>
        <strain evidence="2 3">IMI 384185</strain>
    </source>
</reference>
<feature type="region of interest" description="Disordered" evidence="1">
    <location>
        <begin position="75"/>
        <end position="95"/>
    </location>
</feature>
<accession>A0ABQ9SDA2</accession>
<keyword evidence="3" id="KW-1185">Reference proteome</keyword>
<protein>
    <submittedName>
        <fullName evidence="2">Uncharacterized protein</fullName>
    </submittedName>
</protein>
<proteinExistence type="predicted"/>
<gene>
    <name evidence="2" type="ORF">CPAR01_10182</name>
</gene>